<dbReference type="Gene3D" id="1.10.30.10">
    <property type="entry name" value="High mobility group box domain"/>
    <property type="match status" value="1"/>
</dbReference>
<dbReference type="Proteomes" id="UP000789570">
    <property type="component" value="Unassembled WGS sequence"/>
</dbReference>
<feature type="region of interest" description="Disordered" evidence="1">
    <location>
        <begin position="186"/>
        <end position="211"/>
    </location>
</feature>
<reference evidence="3" key="1">
    <citation type="submission" date="2021-06" db="EMBL/GenBank/DDBJ databases">
        <authorList>
            <person name="Kallberg Y."/>
            <person name="Tangrot J."/>
            <person name="Rosling A."/>
        </authorList>
    </citation>
    <scope>NUCLEOTIDE SEQUENCE</scope>
    <source>
        <strain evidence="3">UK204</strain>
    </source>
</reference>
<protein>
    <submittedName>
        <fullName evidence="3">9131_t:CDS:1</fullName>
    </submittedName>
</protein>
<comment type="caution">
    <text evidence="3">The sequence shown here is derived from an EMBL/GenBank/DDBJ whole genome shotgun (WGS) entry which is preliminary data.</text>
</comment>
<proteinExistence type="predicted"/>
<accession>A0A9N8V4B5</accession>
<feature type="domain" description="HMG box" evidence="2">
    <location>
        <begin position="59"/>
        <end position="115"/>
    </location>
</feature>
<evidence type="ECO:0000313" key="3">
    <source>
        <dbReference type="EMBL" id="CAG8443040.1"/>
    </source>
</evidence>
<dbReference type="Pfam" id="PF00505">
    <property type="entry name" value="HMG_box"/>
    <property type="match status" value="1"/>
</dbReference>
<organism evidence="3 4">
    <name type="scientific">Funneliformis caledonium</name>
    <dbReference type="NCBI Taxonomy" id="1117310"/>
    <lineage>
        <taxon>Eukaryota</taxon>
        <taxon>Fungi</taxon>
        <taxon>Fungi incertae sedis</taxon>
        <taxon>Mucoromycota</taxon>
        <taxon>Glomeromycotina</taxon>
        <taxon>Glomeromycetes</taxon>
        <taxon>Glomerales</taxon>
        <taxon>Glomeraceae</taxon>
        <taxon>Funneliformis</taxon>
    </lineage>
</organism>
<evidence type="ECO:0000256" key="1">
    <source>
        <dbReference type="SAM" id="MobiDB-lite"/>
    </source>
</evidence>
<dbReference type="AlphaFoldDB" id="A0A9N8V4B5"/>
<gene>
    <name evidence="3" type="ORF">FCALED_LOCUS693</name>
</gene>
<dbReference type="InterPro" id="IPR036910">
    <property type="entry name" value="HMG_box_dom_sf"/>
</dbReference>
<name>A0A9N8V4B5_9GLOM</name>
<keyword evidence="4" id="KW-1185">Reference proteome</keyword>
<sequence length="225" mass="25294">MVGDSTSRACVFIDSSNPSIPGQLINSSTPMIRPPFPPRINPHDLISSSKNNTGNKKIPTRAPNAFIIYRKIFIETARSQGYYLPMTVISSMASQSWEKENDVVKSEYKRLAKEAFNLRCEMLPKSFTSSRRRKREKWNIISFEDISNGEGYVSKKGNSNIQKVIPVISPEINHDISLKESYNTAQSSLSSSSSSKDHGERDSYAEYKPPISPSKISKIQLLLNE</sequence>
<dbReference type="InterPro" id="IPR009071">
    <property type="entry name" value="HMG_box_dom"/>
</dbReference>
<dbReference type="EMBL" id="CAJVPQ010000073">
    <property type="protein sequence ID" value="CAG8443040.1"/>
    <property type="molecule type" value="Genomic_DNA"/>
</dbReference>
<dbReference type="OrthoDB" id="6247875at2759"/>
<dbReference type="SUPFAM" id="SSF47095">
    <property type="entry name" value="HMG-box"/>
    <property type="match status" value="1"/>
</dbReference>
<feature type="compositionally biased region" description="Basic and acidic residues" evidence="1">
    <location>
        <begin position="195"/>
        <end position="205"/>
    </location>
</feature>
<evidence type="ECO:0000313" key="4">
    <source>
        <dbReference type="Proteomes" id="UP000789570"/>
    </source>
</evidence>
<evidence type="ECO:0000259" key="2">
    <source>
        <dbReference type="Pfam" id="PF00505"/>
    </source>
</evidence>